<dbReference type="InterPro" id="IPR015856">
    <property type="entry name" value="ABC_transpr_CbiO/EcfA_su"/>
</dbReference>
<proteinExistence type="inferred from homology"/>
<dbReference type="InterPro" id="IPR003439">
    <property type="entry name" value="ABC_transporter-like_ATP-bd"/>
</dbReference>
<accession>A0A0S6U727</accession>
<dbReference type="Pfam" id="PF00005">
    <property type="entry name" value="ABC_tran"/>
    <property type="match status" value="2"/>
</dbReference>
<keyword evidence="5" id="KW-0547">Nucleotide-binding</keyword>
<comment type="subcellular location">
    <subcellularLocation>
        <location evidence="1">Cell membrane</location>
        <topology evidence="1">Peripheral membrane protein</topology>
    </subcellularLocation>
</comment>
<evidence type="ECO:0000256" key="5">
    <source>
        <dbReference type="ARBA" id="ARBA00022741"/>
    </source>
</evidence>
<evidence type="ECO:0000256" key="7">
    <source>
        <dbReference type="ARBA" id="ARBA00022967"/>
    </source>
</evidence>
<comment type="similarity">
    <text evidence="2">Belongs to the ABC transporter superfamily.</text>
</comment>
<dbReference type="InterPro" id="IPR050095">
    <property type="entry name" value="ECF_ABC_transporter_ATP-bd"/>
</dbReference>
<dbReference type="InterPro" id="IPR017871">
    <property type="entry name" value="ABC_transporter-like_CS"/>
</dbReference>
<dbReference type="InterPro" id="IPR003593">
    <property type="entry name" value="AAA+_ATPase"/>
</dbReference>
<organism evidence="10">
    <name type="scientific">Clostridium botulinum B str. Osaka05</name>
    <dbReference type="NCBI Taxonomy" id="1407017"/>
    <lineage>
        <taxon>Bacteria</taxon>
        <taxon>Bacillati</taxon>
        <taxon>Bacillota</taxon>
        <taxon>Clostridia</taxon>
        <taxon>Eubacteriales</taxon>
        <taxon>Clostridiaceae</taxon>
        <taxon>Clostridium</taxon>
    </lineage>
</organism>
<dbReference type="GO" id="GO:0016887">
    <property type="term" value="F:ATP hydrolysis activity"/>
    <property type="evidence" value="ECO:0007669"/>
    <property type="project" value="InterPro"/>
</dbReference>
<dbReference type="PROSITE" id="PS00211">
    <property type="entry name" value="ABC_TRANSPORTER_1"/>
    <property type="match status" value="1"/>
</dbReference>
<dbReference type="GO" id="GO:0043190">
    <property type="term" value="C:ATP-binding cassette (ABC) transporter complex"/>
    <property type="evidence" value="ECO:0007669"/>
    <property type="project" value="TreeGrafter"/>
</dbReference>
<dbReference type="SMART" id="SM00382">
    <property type="entry name" value="AAA"/>
    <property type="match status" value="2"/>
</dbReference>
<dbReference type="InterPro" id="IPR027417">
    <property type="entry name" value="P-loop_NTPase"/>
</dbReference>
<evidence type="ECO:0000256" key="8">
    <source>
        <dbReference type="ARBA" id="ARBA00023136"/>
    </source>
</evidence>
<gene>
    <name evidence="10" type="ORF">CBO05C_2166</name>
</gene>
<keyword evidence="4" id="KW-1003">Cell membrane</keyword>
<reference evidence="10" key="1">
    <citation type="submission" date="2013-10" db="EMBL/GenBank/DDBJ databases">
        <title>Draft genome sequence of Clostridium botulinum type B strain Osaka05.</title>
        <authorList>
            <person name="Sakaguchi Y."/>
            <person name="Hosomi K."/>
            <person name="Uchiyama J."/>
            <person name="Ogura Y."/>
            <person name="Sakaguchi M."/>
            <person name="Kohda T."/>
            <person name="Mukamoto M."/>
            <person name="Misawa N."/>
            <person name="Matsuzaki S."/>
            <person name="Hayashi T."/>
            <person name="Kozaki S."/>
        </authorList>
    </citation>
    <scope>NUCLEOTIDE SEQUENCE</scope>
    <source>
        <strain evidence="10">Osaka05</strain>
    </source>
</reference>
<name>A0A0S6U727_CLOBO</name>
<dbReference type="HOGENOM" id="CLU_000604_86_7_9"/>
<dbReference type="NCBIfam" id="NF010167">
    <property type="entry name" value="PRK13648.1"/>
    <property type="match status" value="2"/>
</dbReference>
<evidence type="ECO:0000256" key="1">
    <source>
        <dbReference type="ARBA" id="ARBA00004202"/>
    </source>
</evidence>
<evidence type="ECO:0000256" key="3">
    <source>
        <dbReference type="ARBA" id="ARBA00022448"/>
    </source>
</evidence>
<keyword evidence="7" id="KW-1278">Translocase</keyword>
<evidence type="ECO:0000259" key="9">
    <source>
        <dbReference type="PROSITE" id="PS50893"/>
    </source>
</evidence>
<dbReference type="CDD" id="cd03225">
    <property type="entry name" value="ABC_cobalt_CbiO_domain1"/>
    <property type="match status" value="2"/>
</dbReference>
<feature type="domain" description="ABC transporter" evidence="9">
    <location>
        <begin position="251"/>
        <end position="477"/>
    </location>
</feature>
<dbReference type="RefSeq" id="WP_030035264.1">
    <property type="nucleotide sequence ID" value="NZ_DF384213.1"/>
</dbReference>
<dbReference type="PANTHER" id="PTHR43553:SF19">
    <property type="entry name" value="HMP_THIAMINE IMPORT ATP-BINDING PROTEIN YKOD-RELATED"/>
    <property type="match status" value="1"/>
</dbReference>
<evidence type="ECO:0000256" key="6">
    <source>
        <dbReference type="ARBA" id="ARBA00022840"/>
    </source>
</evidence>
<evidence type="ECO:0000313" key="10">
    <source>
        <dbReference type="EMBL" id="GAE02476.1"/>
    </source>
</evidence>
<keyword evidence="6 10" id="KW-0067">ATP-binding</keyword>
<keyword evidence="8" id="KW-0472">Membrane</keyword>
<dbReference type="GO" id="GO:0042626">
    <property type="term" value="F:ATPase-coupled transmembrane transporter activity"/>
    <property type="evidence" value="ECO:0007669"/>
    <property type="project" value="TreeGrafter"/>
</dbReference>
<evidence type="ECO:0000256" key="2">
    <source>
        <dbReference type="ARBA" id="ARBA00005417"/>
    </source>
</evidence>
<dbReference type="AlphaFoldDB" id="A0A0S6U727"/>
<dbReference type="GO" id="GO:0005524">
    <property type="term" value="F:ATP binding"/>
    <property type="evidence" value="ECO:0007669"/>
    <property type="project" value="UniProtKB-KW"/>
</dbReference>
<evidence type="ECO:0000256" key="4">
    <source>
        <dbReference type="ARBA" id="ARBA00022475"/>
    </source>
</evidence>
<feature type="domain" description="ABC transporter" evidence="9">
    <location>
        <begin position="2"/>
        <end position="241"/>
    </location>
</feature>
<protein>
    <submittedName>
        <fullName evidence="10">ABC transporter, ATP-binding protein</fullName>
    </submittedName>
</protein>
<sequence length="477" mass="53837">MLEIKNLSLSFQNNYKVFQDINIKVKKNRVTLLTGKSGCGKSSLLMCITGVIPDIIEGNISGEIIYKDENIENKGVKTVSGEIVYMFQDPDSQLCTFTVEDEIAFGLENIKVNPAEMDHTIDKVLDRIGIKHLKKRQLNHLSGGEKQKVALASILALDPEVILMDEPTANLDPKSTMEIINLIKDLRDKFGKTILIVEHKINEFSEIIDDVIWFERDQAKNIDKESFIQSYKSESTLPTVNKKQSITEKVLEAKEVCFSYNKNSKVLKNVNFSLRKGEIAAIIGPNGAGKSTLSKILMGLLKADKGDILVKDINIKNINPRELGEHMGLVFQNPEHQFIKMTVEKEMALSLEISKKNPETIKNTVDSYLSMFDLANHRLSNPFSLSQGQKRRLSTASMMINGQSILILDEPTYGQDRSNLKELINLLYKINREGTSILMITHDMDMVLNCCDRVIYLENGVVKYEGSPKNMKENIFT</sequence>
<dbReference type="Gene3D" id="3.40.50.300">
    <property type="entry name" value="P-loop containing nucleotide triphosphate hydrolases"/>
    <property type="match status" value="2"/>
</dbReference>
<dbReference type="PANTHER" id="PTHR43553">
    <property type="entry name" value="HEAVY METAL TRANSPORTER"/>
    <property type="match status" value="1"/>
</dbReference>
<dbReference type="PROSITE" id="PS50893">
    <property type="entry name" value="ABC_TRANSPORTER_2"/>
    <property type="match status" value="2"/>
</dbReference>
<keyword evidence="3" id="KW-0813">Transport</keyword>
<dbReference type="Proteomes" id="UP000054164">
    <property type="component" value="Unassembled WGS sequence"/>
</dbReference>
<dbReference type="EMBL" id="DF384213">
    <property type="protein sequence ID" value="GAE02476.1"/>
    <property type="molecule type" value="Genomic_DNA"/>
</dbReference>
<dbReference type="SUPFAM" id="SSF52540">
    <property type="entry name" value="P-loop containing nucleoside triphosphate hydrolases"/>
    <property type="match status" value="2"/>
</dbReference>